<dbReference type="AlphaFoldDB" id="A0A2M9XHM5"/>
<dbReference type="CDD" id="cd00009">
    <property type="entry name" value="AAA"/>
    <property type="match status" value="1"/>
</dbReference>
<keyword evidence="2 8" id="KW-0963">Cytoplasm</keyword>
<dbReference type="InterPro" id="IPR038454">
    <property type="entry name" value="DnaA_N_sf"/>
</dbReference>
<dbReference type="PANTHER" id="PTHR30050">
    <property type="entry name" value="CHROMOSOMAL REPLICATION INITIATOR PROTEIN DNAA"/>
    <property type="match status" value="1"/>
</dbReference>
<feature type="binding site" evidence="8">
    <location>
        <position position="140"/>
    </location>
    <ligand>
        <name>ATP</name>
        <dbReference type="ChEBI" id="CHEBI:30616"/>
    </ligand>
</feature>
<keyword evidence="7 8" id="KW-0238">DNA-binding</keyword>
<dbReference type="EMBL" id="NPDN01000001">
    <property type="protein sequence ID" value="PJZ27154.1"/>
    <property type="molecule type" value="Genomic_DNA"/>
</dbReference>
<organism evidence="13 14">
    <name type="scientific">Leptospira hartskeerlii</name>
    <dbReference type="NCBI Taxonomy" id="2023177"/>
    <lineage>
        <taxon>Bacteria</taxon>
        <taxon>Pseudomonadati</taxon>
        <taxon>Spirochaetota</taxon>
        <taxon>Spirochaetia</taxon>
        <taxon>Leptospirales</taxon>
        <taxon>Leptospiraceae</taxon>
        <taxon>Leptospira</taxon>
    </lineage>
</organism>
<gene>
    <name evidence="8 13" type="primary">dnaA</name>
    <name evidence="13" type="ORF">CH357_00905</name>
</gene>
<dbReference type="NCBIfam" id="TIGR00362">
    <property type="entry name" value="DnaA"/>
    <property type="match status" value="1"/>
</dbReference>
<comment type="subcellular location">
    <subcellularLocation>
        <location evidence="8">Cytoplasm</location>
    </subcellularLocation>
</comment>
<dbReference type="PRINTS" id="PR00051">
    <property type="entry name" value="DNAA"/>
</dbReference>
<comment type="subunit">
    <text evidence="8">Oligomerizes as a right-handed, spiral filament on DNA at oriC.</text>
</comment>
<dbReference type="InterPro" id="IPR020591">
    <property type="entry name" value="Chromosome_initiator_DnaA-like"/>
</dbReference>
<proteinExistence type="inferred from homology"/>
<evidence type="ECO:0000313" key="13">
    <source>
        <dbReference type="EMBL" id="PJZ27154.1"/>
    </source>
</evidence>
<evidence type="ECO:0000256" key="9">
    <source>
        <dbReference type="NCBIfam" id="TIGR00362"/>
    </source>
</evidence>
<dbReference type="Pfam" id="PF11638">
    <property type="entry name" value="DnaA_N"/>
    <property type="match status" value="1"/>
</dbReference>
<name>A0A2M9XHM5_9LEPT</name>
<dbReference type="InterPro" id="IPR013159">
    <property type="entry name" value="DnaA_C"/>
</dbReference>
<keyword evidence="4 8" id="KW-0547">Nucleotide-binding</keyword>
<dbReference type="FunFam" id="3.40.50.300:FF:000668">
    <property type="entry name" value="Chromosomal replication initiator protein DnaA"/>
    <property type="match status" value="1"/>
</dbReference>
<dbReference type="GO" id="GO:0005524">
    <property type="term" value="F:ATP binding"/>
    <property type="evidence" value="ECO:0007669"/>
    <property type="project" value="UniProtKB-UniRule"/>
</dbReference>
<dbReference type="GO" id="GO:0006270">
    <property type="term" value="P:DNA replication initiation"/>
    <property type="evidence" value="ECO:0007669"/>
    <property type="project" value="UniProtKB-UniRule"/>
</dbReference>
<dbReference type="GO" id="GO:0006275">
    <property type="term" value="P:regulation of DNA replication"/>
    <property type="evidence" value="ECO:0007669"/>
    <property type="project" value="UniProtKB-UniRule"/>
</dbReference>
<evidence type="ECO:0000313" key="14">
    <source>
        <dbReference type="Proteomes" id="UP000232196"/>
    </source>
</evidence>
<dbReference type="SMART" id="SM00760">
    <property type="entry name" value="Bac_DnaA_C"/>
    <property type="match status" value="1"/>
</dbReference>
<evidence type="ECO:0000256" key="5">
    <source>
        <dbReference type="ARBA" id="ARBA00022840"/>
    </source>
</evidence>
<reference evidence="13 14" key="1">
    <citation type="submission" date="2017-07" db="EMBL/GenBank/DDBJ databases">
        <title>Leptospira spp. isolated from tropical soils.</title>
        <authorList>
            <person name="Thibeaux R."/>
            <person name="Iraola G."/>
            <person name="Ferres I."/>
            <person name="Bierque E."/>
            <person name="Girault D."/>
            <person name="Soupe-Gilbert M.-E."/>
            <person name="Picardeau M."/>
            <person name="Goarant C."/>
        </authorList>
    </citation>
    <scope>NUCLEOTIDE SEQUENCE [LARGE SCALE GENOMIC DNA]</scope>
    <source>
        <strain evidence="13 14">MCA1-C-A1</strain>
    </source>
</reference>
<comment type="caution">
    <text evidence="13">The sequence shown here is derived from an EMBL/GenBank/DDBJ whole genome shotgun (WGS) entry which is preliminary data.</text>
</comment>
<evidence type="ECO:0000256" key="10">
    <source>
        <dbReference type="RuleBase" id="RU000577"/>
    </source>
</evidence>
<dbReference type="Gene3D" id="3.30.300.180">
    <property type="match status" value="1"/>
</dbReference>
<dbReference type="Proteomes" id="UP000232196">
    <property type="component" value="Unassembled WGS sequence"/>
</dbReference>
<keyword evidence="6 8" id="KW-0446">Lipid-binding</keyword>
<keyword evidence="14" id="KW-1185">Reference proteome</keyword>
<dbReference type="Gene3D" id="1.10.1750.10">
    <property type="match status" value="1"/>
</dbReference>
<feature type="region of interest" description="Domain I, interacts with DnaA modulators" evidence="8">
    <location>
        <begin position="1"/>
        <end position="80"/>
    </location>
</feature>
<dbReference type="PANTHER" id="PTHR30050:SF2">
    <property type="entry name" value="CHROMOSOMAL REPLICATION INITIATOR PROTEIN DNAA"/>
    <property type="match status" value="1"/>
</dbReference>
<feature type="domain" description="Chromosomal replication initiator DnaA C-terminal" evidence="12">
    <location>
        <begin position="343"/>
        <end position="411"/>
    </location>
</feature>
<comment type="caution">
    <text evidence="8">Lacks conserved residue(s) required for the propagation of feature annotation.</text>
</comment>
<dbReference type="GO" id="GO:0003688">
    <property type="term" value="F:DNA replication origin binding"/>
    <property type="evidence" value="ECO:0007669"/>
    <property type="project" value="UniProtKB-UniRule"/>
</dbReference>
<evidence type="ECO:0000256" key="2">
    <source>
        <dbReference type="ARBA" id="ARBA00022490"/>
    </source>
</evidence>
<evidence type="ECO:0000256" key="11">
    <source>
        <dbReference type="RuleBase" id="RU004227"/>
    </source>
</evidence>
<comment type="similarity">
    <text evidence="1 8 11">Belongs to the DnaA family.</text>
</comment>
<dbReference type="SUPFAM" id="SSF48295">
    <property type="entry name" value="TrpR-like"/>
    <property type="match status" value="1"/>
</dbReference>
<dbReference type="InterPro" id="IPR001957">
    <property type="entry name" value="Chromosome_initiator_DnaA"/>
</dbReference>
<dbReference type="Pfam" id="PF00308">
    <property type="entry name" value="Bac_DnaA"/>
    <property type="match status" value="1"/>
</dbReference>
<feature type="region of interest" description="Domain IV, binds dsDNA" evidence="8">
    <location>
        <begin position="314"/>
        <end position="435"/>
    </location>
</feature>
<evidence type="ECO:0000256" key="4">
    <source>
        <dbReference type="ARBA" id="ARBA00022741"/>
    </source>
</evidence>
<evidence type="ECO:0000256" key="7">
    <source>
        <dbReference type="ARBA" id="ARBA00023125"/>
    </source>
</evidence>
<feature type="binding site" evidence="8">
    <location>
        <position position="144"/>
    </location>
    <ligand>
        <name>ATP</name>
        <dbReference type="ChEBI" id="CHEBI:30616"/>
    </ligand>
</feature>
<evidence type="ECO:0000256" key="8">
    <source>
        <dbReference type="HAMAP-Rule" id="MF_00377"/>
    </source>
</evidence>
<dbReference type="InterPro" id="IPR013317">
    <property type="entry name" value="DnaA_dom"/>
</dbReference>
<accession>A0A2M9XHM5</accession>
<sequence>MDPSWKRVLEEVSKEIPPTYFDKFIYTLQLESLTDDRCILIAPSSNIKTHVEKKYQNHIEEAIFRASGNRVPVEIVLEAASNLTEVLQEKFKDKSYSFNPDYSFDNFIVGNTNRLAFSAAMECVKNPAEINPLYLFGKVGVGKTHLLHSMGSEILKKEPWKTVHYVDIKSFMSEFLFALQSRDSIESFKIKYQSYNCLLIDDIQLLNTGAEKTQEEFFSIFNFLFERKRQIVIASDRPSSELPLHERLKSRFVTGVQADIQPPDRDIRVGILEKNCQILNLGLSQEHIQFIADLIEDDTRALLGALNDLALHKRAFSHLFFTSTMIEEILKNRIFRKKNFQLSQDKVIENISSLYNLDPNEVMGKSRKPEYVIPRHLCMYVLHKGFRLNKSQVGRMFSAEHTTVIHAVRNIENKMKVDKEFSIKVEEVLNRFRFQ</sequence>
<dbReference type="InterPro" id="IPR027417">
    <property type="entry name" value="P-loop_NTPase"/>
</dbReference>
<dbReference type="CDD" id="cd06571">
    <property type="entry name" value="Bac_DnaA_C"/>
    <property type="match status" value="1"/>
</dbReference>
<keyword evidence="3 8" id="KW-0235">DNA replication</keyword>
<dbReference type="InterPro" id="IPR024633">
    <property type="entry name" value="DnaA_N_dom"/>
</dbReference>
<feature type="binding site" evidence="8">
    <location>
        <position position="142"/>
    </location>
    <ligand>
        <name>ATP</name>
        <dbReference type="ChEBI" id="CHEBI:30616"/>
    </ligand>
</feature>
<dbReference type="HAMAP" id="MF_00377">
    <property type="entry name" value="DnaA_bact"/>
    <property type="match status" value="1"/>
</dbReference>
<dbReference type="Pfam" id="PF08299">
    <property type="entry name" value="Bac_DnaA_C"/>
    <property type="match status" value="1"/>
</dbReference>
<comment type="function">
    <text evidence="8 10">Plays an essential role in the initiation and regulation of chromosomal replication. ATP-DnaA binds to the origin of replication (oriC) to initiate formation of the DNA replication initiation complex once per cell cycle. Binds the DnaA box (a 9 base pair repeat at the origin) and separates the double-stranded (ds)DNA. Forms a right-handed helical filament on oriC DNA; dsDNA binds to the exterior of the filament while single-stranded (ss)DNA is stabiized in the filament's interior. The ATP-DnaA-oriC complex binds and stabilizes one strand of the AT-rich DNA unwinding element (DUE), permitting loading of DNA polymerase. After initiation quickly degrades to an ADP-DnaA complex that is not apt for DNA replication. Binds acidic phospholipids.</text>
</comment>
<comment type="domain">
    <text evidence="8">Domain I is involved in oligomerization and binding regulators, domain II is flexibile and of varying length in different bacteria, domain III forms the AAA+ region, while domain IV binds dsDNA.</text>
</comment>
<evidence type="ECO:0000256" key="3">
    <source>
        <dbReference type="ARBA" id="ARBA00022705"/>
    </source>
</evidence>
<evidence type="ECO:0000259" key="12">
    <source>
        <dbReference type="SMART" id="SM00760"/>
    </source>
</evidence>
<feature type="binding site" evidence="8">
    <location>
        <position position="143"/>
    </location>
    <ligand>
        <name>ATP</name>
        <dbReference type="ChEBI" id="CHEBI:30616"/>
    </ligand>
</feature>
<dbReference type="GO" id="GO:0008289">
    <property type="term" value="F:lipid binding"/>
    <property type="evidence" value="ECO:0007669"/>
    <property type="project" value="UniProtKB-KW"/>
</dbReference>
<dbReference type="RefSeq" id="WP_100704901.1">
    <property type="nucleotide sequence ID" value="NZ_NPDL01000004.1"/>
</dbReference>
<dbReference type="InterPro" id="IPR010921">
    <property type="entry name" value="Trp_repressor/repl_initiator"/>
</dbReference>
<dbReference type="Gene3D" id="3.40.50.300">
    <property type="entry name" value="P-loop containing nucleotide triphosphate hydrolases"/>
    <property type="match status" value="1"/>
</dbReference>
<dbReference type="OrthoDB" id="9807019at2"/>
<dbReference type="SUPFAM" id="SSF52540">
    <property type="entry name" value="P-loop containing nucleoside triphosphate hydrolases"/>
    <property type="match status" value="1"/>
</dbReference>
<feature type="region of interest" description="Domain III, AAA+ region" evidence="8">
    <location>
        <begin position="97"/>
        <end position="313"/>
    </location>
</feature>
<keyword evidence="5 8" id="KW-0067">ATP-binding</keyword>
<dbReference type="GO" id="GO:0005737">
    <property type="term" value="C:cytoplasm"/>
    <property type="evidence" value="ECO:0007669"/>
    <property type="project" value="UniProtKB-SubCell"/>
</dbReference>
<evidence type="ECO:0000256" key="1">
    <source>
        <dbReference type="ARBA" id="ARBA00006583"/>
    </source>
</evidence>
<protein>
    <recommendedName>
        <fullName evidence="8 9">Chromosomal replication initiator protein DnaA</fullName>
    </recommendedName>
</protein>
<dbReference type="GO" id="GO:0005886">
    <property type="term" value="C:plasma membrane"/>
    <property type="evidence" value="ECO:0007669"/>
    <property type="project" value="TreeGrafter"/>
</dbReference>
<evidence type="ECO:0000256" key="6">
    <source>
        <dbReference type="ARBA" id="ARBA00023121"/>
    </source>
</evidence>